<evidence type="ECO:0000256" key="11">
    <source>
        <dbReference type="ARBA" id="ARBA00023136"/>
    </source>
</evidence>
<dbReference type="EMBL" id="KY498001">
    <property type="protein sequence ID" value="ASJ63898.1"/>
    <property type="molecule type" value="Genomic_DNA"/>
</dbReference>
<evidence type="ECO:0000256" key="13">
    <source>
        <dbReference type="RuleBase" id="RU000473"/>
    </source>
</evidence>
<evidence type="ECO:0000256" key="1">
    <source>
        <dbReference type="ARBA" id="ARBA00003257"/>
    </source>
</evidence>
<sequence length="309" mass="35845">MKFLTLLNMLLTIIFILLAVAFITLLERKILGYMQFRLGPNKVGFLGIMQPFSDAIKLYNKEVVFPTMANTFPFFFSPILSLVLAMSIWSSLPFLKSVLALKLSILYFLAILGMGVYPSLIAGWSSNSNFCSLGSIRFLAQTISYEVSLIFIILFNMFISFSLNIFCLSIMQKYFWFFVFFIPCLSWMISVLAELNRTPFDFAEGESELVSGFNTEFSSGSFAIIFMAEYMMILFFSLFTSIIFFCSSIFSFFLILMIFFMLLFFIWTRATLPRYRYDKLMNFSWKVVLPISIFNLFLSNFMLIMIIKV</sequence>
<evidence type="ECO:0000256" key="10">
    <source>
        <dbReference type="ARBA" id="ARBA00023128"/>
    </source>
</evidence>
<evidence type="ECO:0000313" key="15">
    <source>
        <dbReference type="EMBL" id="ASJ63898.1"/>
    </source>
</evidence>
<dbReference type="PROSITE" id="PS00667">
    <property type="entry name" value="COMPLEX1_ND1_1"/>
    <property type="match status" value="1"/>
</dbReference>
<keyword evidence="8 14" id="KW-1133">Transmembrane helix</keyword>
<dbReference type="HAMAP" id="MF_01350">
    <property type="entry name" value="NDH1_NuoH"/>
    <property type="match status" value="1"/>
</dbReference>
<dbReference type="InterPro" id="IPR018086">
    <property type="entry name" value="NADH_UbQ_OxRdtase_su1_CS"/>
</dbReference>
<evidence type="ECO:0000256" key="12">
    <source>
        <dbReference type="RuleBase" id="RU000471"/>
    </source>
</evidence>
<dbReference type="PANTHER" id="PTHR11432">
    <property type="entry name" value="NADH DEHYDROGENASE SUBUNIT 1"/>
    <property type="match status" value="1"/>
</dbReference>
<reference evidence="15" key="1">
    <citation type="journal article" date="2017" name="Sci. Rep.">
        <title>Novel insights into mitochondrial gene rearrangement in thrips (Insecta: Thysanoptera) from the grass thrips, Anaphothrips obscurus.</title>
        <authorList>
            <person name="Liu H."/>
            <person name="Li H."/>
            <person name="Song F."/>
            <person name="Gu W."/>
            <person name="Feng J."/>
            <person name="Cai W."/>
            <person name="Shao R."/>
        </authorList>
    </citation>
    <scope>NUCLEOTIDE SEQUENCE</scope>
</reference>
<dbReference type="InterPro" id="IPR001694">
    <property type="entry name" value="NADH_UbQ_OxRdtase_su1/FPO"/>
</dbReference>
<evidence type="ECO:0000256" key="4">
    <source>
        <dbReference type="ARBA" id="ARBA00021009"/>
    </source>
</evidence>
<comment type="similarity">
    <text evidence="3 12">Belongs to the complex I subunit 1 family.</text>
</comment>
<keyword evidence="7" id="KW-0999">Mitochondrion inner membrane</keyword>
<gene>
    <name evidence="15" type="primary">nad1</name>
</gene>
<evidence type="ECO:0000256" key="2">
    <source>
        <dbReference type="ARBA" id="ARBA00004448"/>
    </source>
</evidence>
<keyword evidence="9 13" id="KW-0830">Ubiquinone</keyword>
<dbReference type="GO" id="GO:0005743">
    <property type="term" value="C:mitochondrial inner membrane"/>
    <property type="evidence" value="ECO:0007669"/>
    <property type="project" value="UniProtKB-SubCell"/>
</dbReference>
<reference evidence="15" key="2">
    <citation type="submission" date="2017-01" db="EMBL/GenBank/DDBJ databases">
        <authorList>
            <person name="Mah S.A."/>
            <person name="Swanson W.J."/>
            <person name="Moy G.W."/>
            <person name="Vacquier V.D."/>
        </authorList>
    </citation>
    <scope>NUCLEOTIDE SEQUENCE</scope>
</reference>
<dbReference type="PANTHER" id="PTHR11432:SF3">
    <property type="entry name" value="NADH-UBIQUINONE OXIDOREDUCTASE CHAIN 1"/>
    <property type="match status" value="1"/>
</dbReference>
<evidence type="ECO:0000256" key="5">
    <source>
        <dbReference type="ARBA" id="ARBA00022448"/>
    </source>
</evidence>
<keyword evidence="6 12" id="KW-0812">Transmembrane</keyword>
<evidence type="ECO:0000256" key="7">
    <source>
        <dbReference type="ARBA" id="ARBA00022792"/>
    </source>
</evidence>
<evidence type="ECO:0000256" key="8">
    <source>
        <dbReference type="ARBA" id="ARBA00022989"/>
    </source>
</evidence>
<keyword evidence="5" id="KW-0813">Transport</keyword>
<organism evidence="15">
    <name type="scientific">Anaphothrips obscurus</name>
    <dbReference type="NCBI Taxonomy" id="864839"/>
    <lineage>
        <taxon>Eukaryota</taxon>
        <taxon>Metazoa</taxon>
        <taxon>Ecdysozoa</taxon>
        <taxon>Arthropoda</taxon>
        <taxon>Hexapoda</taxon>
        <taxon>Insecta</taxon>
        <taxon>Pterygota</taxon>
        <taxon>Neoptera</taxon>
        <taxon>Paraneoptera</taxon>
        <taxon>Thysanoptera</taxon>
        <taxon>Terebrantia</taxon>
        <taxon>Thripoidea</taxon>
        <taxon>Thripidae</taxon>
        <taxon>Anaphothrips</taxon>
    </lineage>
</organism>
<dbReference type="PROSITE" id="PS00668">
    <property type="entry name" value="COMPLEX1_ND1_2"/>
    <property type="match status" value="1"/>
</dbReference>
<feature type="transmembrane region" description="Helical" evidence="14">
    <location>
        <begin position="243"/>
        <end position="267"/>
    </location>
</feature>
<dbReference type="GO" id="GO:0008137">
    <property type="term" value="F:NADH dehydrogenase (ubiquinone) activity"/>
    <property type="evidence" value="ECO:0007669"/>
    <property type="project" value="UniProtKB-EC"/>
</dbReference>
<feature type="transmembrane region" description="Helical" evidence="14">
    <location>
        <begin position="174"/>
        <end position="193"/>
    </location>
</feature>
<geneLocation type="mitochondrion" evidence="15"/>
<feature type="transmembrane region" description="Helical" evidence="14">
    <location>
        <begin position="71"/>
        <end position="92"/>
    </location>
</feature>
<dbReference type="EC" id="7.1.1.2" evidence="13"/>
<dbReference type="GO" id="GO:0003954">
    <property type="term" value="F:NADH dehydrogenase activity"/>
    <property type="evidence" value="ECO:0007669"/>
    <property type="project" value="TreeGrafter"/>
</dbReference>
<evidence type="ECO:0000256" key="9">
    <source>
        <dbReference type="ARBA" id="ARBA00023075"/>
    </source>
</evidence>
<feature type="transmembrane region" description="Helical" evidence="14">
    <location>
        <begin position="217"/>
        <end position="236"/>
    </location>
</feature>
<keyword evidence="10 13" id="KW-0496">Mitochondrion</keyword>
<evidence type="ECO:0000256" key="14">
    <source>
        <dbReference type="SAM" id="Phobius"/>
    </source>
</evidence>
<comment type="subcellular location">
    <subcellularLocation>
        <location evidence="2 12">Mitochondrion inner membrane</location>
        <topology evidence="2 12">Multi-pass membrane protein</topology>
    </subcellularLocation>
</comment>
<keyword evidence="11 14" id="KW-0472">Membrane</keyword>
<feature type="transmembrane region" description="Helical" evidence="14">
    <location>
        <begin position="145"/>
        <end position="167"/>
    </location>
</feature>
<comment type="catalytic activity">
    <reaction evidence="13">
        <text>a ubiquinone + NADH + 5 H(+)(in) = a ubiquinol + NAD(+) + 4 H(+)(out)</text>
        <dbReference type="Rhea" id="RHEA:29091"/>
        <dbReference type="Rhea" id="RHEA-COMP:9565"/>
        <dbReference type="Rhea" id="RHEA-COMP:9566"/>
        <dbReference type="ChEBI" id="CHEBI:15378"/>
        <dbReference type="ChEBI" id="CHEBI:16389"/>
        <dbReference type="ChEBI" id="CHEBI:17976"/>
        <dbReference type="ChEBI" id="CHEBI:57540"/>
        <dbReference type="ChEBI" id="CHEBI:57945"/>
        <dbReference type="EC" id="7.1.1.2"/>
    </reaction>
</comment>
<feature type="transmembrane region" description="Helical" evidence="14">
    <location>
        <begin position="104"/>
        <end position="125"/>
    </location>
</feature>
<protein>
    <recommendedName>
        <fullName evidence="4 13">NADH-ubiquinone oxidoreductase chain 1</fullName>
        <ecNumber evidence="13">7.1.1.2</ecNumber>
    </recommendedName>
</protein>
<dbReference type="AlphaFoldDB" id="A0A343EQE3"/>
<keyword evidence="12" id="KW-0520">NAD</keyword>
<dbReference type="Pfam" id="PF00146">
    <property type="entry name" value="NADHdh"/>
    <property type="match status" value="1"/>
</dbReference>
<evidence type="ECO:0000256" key="3">
    <source>
        <dbReference type="ARBA" id="ARBA00010535"/>
    </source>
</evidence>
<name>A0A343EQE3_9NEOP</name>
<evidence type="ECO:0000256" key="6">
    <source>
        <dbReference type="ARBA" id="ARBA00022692"/>
    </source>
</evidence>
<feature type="transmembrane region" description="Helical" evidence="14">
    <location>
        <begin position="6"/>
        <end position="26"/>
    </location>
</feature>
<comment type="function">
    <text evidence="1">Core subunit of the mitochondrial membrane respiratory chain NADH dehydrogenase (Complex I) that is believed to belong to the minimal assembly required for catalysis. Complex I functions in the transfer of electrons from NADH to the respiratory chain. The immediate electron acceptor for the enzyme is believed to be ubiquinone.</text>
</comment>
<accession>A0A343EQE3</accession>
<dbReference type="GO" id="GO:0009060">
    <property type="term" value="P:aerobic respiration"/>
    <property type="evidence" value="ECO:0007669"/>
    <property type="project" value="TreeGrafter"/>
</dbReference>
<feature type="transmembrane region" description="Helical" evidence="14">
    <location>
        <begin position="287"/>
        <end position="307"/>
    </location>
</feature>
<proteinExistence type="inferred from homology"/>